<dbReference type="Proteomes" id="UP001589643">
    <property type="component" value="Unassembled WGS sequence"/>
</dbReference>
<feature type="transmembrane region" description="Helical" evidence="1">
    <location>
        <begin position="63"/>
        <end position="82"/>
    </location>
</feature>
<dbReference type="InterPro" id="IPR036890">
    <property type="entry name" value="HATPase_C_sf"/>
</dbReference>
<name>A0ABV5EW11_9MICO</name>
<comment type="caution">
    <text evidence="2">The sequence shown here is derived from an EMBL/GenBank/DDBJ whole genome shotgun (WGS) entry which is preliminary data.</text>
</comment>
<dbReference type="RefSeq" id="WP_378720058.1">
    <property type="nucleotide sequence ID" value="NZ_JBHLHV010000003.1"/>
</dbReference>
<accession>A0ABV5EW11</accession>
<keyword evidence="1" id="KW-0812">Transmembrane</keyword>
<feature type="transmembrane region" description="Helical" evidence="1">
    <location>
        <begin position="94"/>
        <end position="111"/>
    </location>
</feature>
<dbReference type="EMBL" id="JBHLHV010000003">
    <property type="protein sequence ID" value="MFB8894160.1"/>
    <property type="molecule type" value="Genomic_DNA"/>
</dbReference>
<sequence>MSRGRTSRHRARVRPGVAIWWDAVSSGRFFTPWSALVAVPVSAIVLAPYATVDTPLELLSAQFSGLLVAGILAVALLPVVLAEQRIPSSTARGVLVLAALVAAAVARPFLNDALAVGAFGLGTDPAWSERIVTNVVAWVSVLSLVAVTEQLYVSSRTARTRLADALRTVTDEQRRAGRYERDTREFLTSEISALRTALAALVASPLDFERVRGFSDGVRSVSHRARERAGLELADISPDDAGPSAIETARTVFERLRPPAPGLVGVIFAAGSAPFALRTEGPVFAAVLIVGVVALCLAVDRLTRGIACRSSALRRGRRLVGLWLGAGIVVAAAAAVVVGLPSFIPVIPAIALPGIAIVAALCAEAIHRGRVETRRLGRALQALVRSAADQTSSTRQDLAHASDVLHSRVQSTCVILAARVDDEIATPGDIRDFELAISAGLTDALGARRPGAARAADLAETVAIWRPVLTVSSAVDPAATVAMSDALVTTRVVAVVAEGLVNAVKHAAARSADIEVRGAADGASLSVRVRTPGRLRSDAGAATGLGLAGLGPSARVFQNGRDVVLEASVPVGADVG</sequence>
<reference evidence="2 3" key="1">
    <citation type="submission" date="2024-08" db="EMBL/GenBank/DDBJ databases">
        <title>Heavy metals resistant antinobacteria isolated from wastewater.</title>
        <authorList>
            <person name="Roman Ponce B."/>
            <person name="Blanco Mercado M.A."/>
            <person name="Avila Aldana I.N."/>
            <person name="Morales Arrieta S."/>
        </authorList>
    </citation>
    <scope>NUCLEOTIDE SEQUENCE [LARGE SCALE GENOMIC DNA]</scope>
    <source>
        <strain evidence="3">sma-1</strain>
    </source>
</reference>
<evidence type="ECO:0000313" key="2">
    <source>
        <dbReference type="EMBL" id="MFB8894160.1"/>
    </source>
</evidence>
<feature type="transmembrane region" description="Helical" evidence="1">
    <location>
        <begin position="131"/>
        <end position="152"/>
    </location>
</feature>
<evidence type="ECO:0000313" key="3">
    <source>
        <dbReference type="Proteomes" id="UP001589643"/>
    </source>
</evidence>
<keyword evidence="1" id="KW-1133">Transmembrane helix</keyword>
<feature type="transmembrane region" description="Helical" evidence="1">
    <location>
        <begin position="260"/>
        <end position="277"/>
    </location>
</feature>
<protein>
    <recommendedName>
        <fullName evidence="4">Signal transduction histidine kinase</fullName>
    </recommendedName>
</protein>
<feature type="transmembrane region" description="Helical" evidence="1">
    <location>
        <begin position="283"/>
        <end position="299"/>
    </location>
</feature>
<evidence type="ECO:0008006" key="4">
    <source>
        <dbReference type="Google" id="ProtNLM"/>
    </source>
</evidence>
<dbReference type="Gene3D" id="3.30.565.10">
    <property type="entry name" value="Histidine kinase-like ATPase, C-terminal domain"/>
    <property type="match status" value="1"/>
</dbReference>
<feature type="transmembrane region" description="Helical" evidence="1">
    <location>
        <begin position="29"/>
        <end position="51"/>
    </location>
</feature>
<organism evidence="2 3">
    <name type="scientific">Microbacterium plantarum</name>
    <dbReference type="NCBI Taxonomy" id="1816425"/>
    <lineage>
        <taxon>Bacteria</taxon>
        <taxon>Bacillati</taxon>
        <taxon>Actinomycetota</taxon>
        <taxon>Actinomycetes</taxon>
        <taxon>Micrococcales</taxon>
        <taxon>Microbacteriaceae</taxon>
        <taxon>Microbacterium</taxon>
    </lineage>
</organism>
<proteinExistence type="predicted"/>
<evidence type="ECO:0000256" key="1">
    <source>
        <dbReference type="SAM" id="Phobius"/>
    </source>
</evidence>
<gene>
    <name evidence="2" type="ORF">AB7P39_15020</name>
</gene>
<keyword evidence="1" id="KW-0472">Membrane</keyword>
<keyword evidence="3" id="KW-1185">Reference proteome</keyword>
<feature type="transmembrane region" description="Helical" evidence="1">
    <location>
        <begin position="320"/>
        <end position="340"/>
    </location>
</feature>
<feature type="transmembrane region" description="Helical" evidence="1">
    <location>
        <begin position="346"/>
        <end position="366"/>
    </location>
</feature>